<dbReference type="GO" id="GO:0015295">
    <property type="term" value="F:solute:proton symporter activity"/>
    <property type="evidence" value="ECO:0007669"/>
    <property type="project" value="TreeGrafter"/>
</dbReference>
<gene>
    <name evidence="9" type="ORF">EV212_10449</name>
</gene>
<dbReference type="GO" id="GO:0015129">
    <property type="term" value="F:lactate transmembrane transporter activity"/>
    <property type="evidence" value="ECO:0007669"/>
    <property type="project" value="UniProtKB-UniRule"/>
</dbReference>
<evidence type="ECO:0000256" key="4">
    <source>
        <dbReference type="ARBA" id="ARBA00022475"/>
    </source>
</evidence>
<evidence type="ECO:0000256" key="7">
    <source>
        <dbReference type="ARBA" id="ARBA00023136"/>
    </source>
</evidence>
<dbReference type="PANTHER" id="PTHR30003">
    <property type="entry name" value="L-LACTATE PERMEASE"/>
    <property type="match status" value="1"/>
</dbReference>
<sequence>MLLQVILAIIPIAWLIISMTAFKMSGFNACGIGLIITAVECLAVYGMSVVQVGTGALEGALAAIWPIGIIMFGAMFVYNLSLRTGGMDVIKNMLASVSNDKRVAALILGWCFGNFMEGIAGFGTAVAIPAAMMVGLGFDPIASAVICLIGNAASPAFGAIGTPTISAYNTAGFEAMGIDMISLSAPTSLLLAGLCILSPFVIVWLVGGTPKALKGVMPITIVSVVSFYVPFYVISAFVGPELSVTIGAIISLVAVVIMGRRSSGDIPEEYLLEKKDEAAQAAASAKPQMSVVKAWIPYVLIVIFILGSSKLVPPINSALGAIKSTVKIYAGENAGALSFSWINTPGVWMFLAGIIGGLVQGASIGDLGAEFVATIKKYWKAVATVVFIVAIAKLMGYAGMVTKLANGLVALTGSFYPFIAPIIGGIGCFVTGSATSACVMFAKLQTEIAGQLNIDPTWLVAANSAGATAGKMISPQSIAMAAAAISVAGSDGKIMSATLKWCVLYLVILCVCCYVGVIL</sequence>
<dbReference type="NCBIfam" id="TIGR00795">
    <property type="entry name" value="lctP"/>
    <property type="match status" value="1"/>
</dbReference>
<evidence type="ECO:0000313" key="10">
    <source>
        <dbReference type="Proteomes" id="UP000295711"/>
    </source>
</evidence>
<feature type="transmembrane region" description="Helical" evidence="8">
    <location>
        <begin position="295"/>
        <end position="312"/>
    </location>
</feature>
<evidence type="ECO:0000256" key="8">
    <source>
        <dbReference type="RuleBase" id="RU365092"/>
    </source>
</evidence>
<feature type="transmembrane region" description="Helical" evidence="8">
    <location>
        <begin position="347"/>
        <end position="369"/>
    </location>
</feature>
<evidence type="ECO:0000256" key="2">
    <source>
        <dbReference type="ARBA" id="ARBA00010100"/>
    </source>
</evidence>
<feature type="transmembrane region" description="Helical" evidence="8">
    <location>
        <begin position="62"/>
        <end position="82"/>
    </location>
</feature>
<dbReference type="Proteomes" id="UP000295711">
    <property type="component" value="Unassembled WGS sequence"/>
</dbReference>
<evidence type="ECO:0000256" key="5">
    <source>
        <dbReference type="ARBA" id="ARBA00022692"/>
    </source>
</evidence>
<feature type="transmembrane region" description="Helical" evidence="8">
    <location>
        <begin position="103"/>
        <end position="128"/>
    </location>
</feature>
<dbReference type="OrthoDB" id="9761056at2"/>
<dbReference type="AlphaFoldDB" id="A0A4R2LCU0"/>
<dbReference type="InterPro" id="IPR003804">
    <property type="entry name" value="Lactate_perm"/>
</dbReference>
<evidence type="ECO:0000256" key="6">
    <source>
        <dbReference type="ARBA" id="ARBA00022989"/>
    </source>
</evidence>
<keyword evidence="10" id="KW-1185">Reference proteome</keyword>
<proteinExistence type="inferred from homology"/>
<feature type="transmembrane region" description="Helical" evidence="8">
    <location>
        <begin position="381"/>
        <end position="398"/>
    </location>
</feature>
<feature type="transmembrane region" description="Helical" evidence="8">
    <location>
        <begin position="418"/>
        <end position="442"/>
    </location>
</feature>
<organism evidence="9 10">
    <name type="scientific">Frisingicoccus caecimuris</name>
    <dbReference type="NCBI Taxonomy" id="1796636"/>
    <lineage>
        <taxon>Bacteria</taxon>
        <taxon>Bacillati</taxon>
        <taxon>Bacillota</taxon>
        <taxon>Clostridia</taxon>
        <taxon>Lachnospirales</taxon>
        <taxon>Lachnospiraceae</taxon>
        <taxon>Frisingicoccus</taxon>
    </lineage>
</organism>
<feature type="transmembrane region" description="Helical" evidence="8">
    <location>
        <begin position="219"/>
        <end position="238"/>
    </location>
</feature>
<dbReference type="PANTHER" id="PTHR30003:SF0">
    <property type="entry name" value="GLYCOLATE PERMEASE GLCA-RELATED"/>
    <property type="match status" value="1"/>
</dbReference>
<keyword evidence="5 8" id="KW-0812">Transmembrane</keyword>
<feature type="transmembrane region" description="Helical" evidence="8">
    <location>
        <begin position="6"/>
        <end position="22"/>
    </location>
</feature>
<dbReference type="RefSeq" id="WP_132090192.1">
    <property type="nucleotide sequence ID" value="NZ_JANKAQ010000004.1"/>
</dbReference>
<comment type="caution">
    <text evidence="9">The sequence shown here is derived from an EMBL/GenBank/DDBJ whole genome shotgun (WGS) entry which is preliminary data.</text>
</comment>
<evidence type="ECO:0000256" key="3">
    <source>
        <dbReference type="ARBA" id="ARBA00022448"/>
    </source>
</evidence>
<name>A0A4R2LCU0_9FIRM</name>
<comment type="subcellular location">
    <subcellularLocation>
        <location evidence="1 8">Cell membrane</location>
        <topology evidence="1 8">Multi-pass membrane protein</topology>
    </subcellularLocation>
</comment>
<comment type="function">
    <text evidence="8">Uptake of L-lactate across the membrane. Can also transport D-lactate and glycolate.</text>
</comment>
<keyword evidence="3 8" id="KW-0813">Transport</keyword>
<dbReference type="EMBL" id="SLXA01000004">
    <property type="protein sequence ID" value="TCO85001.1"/>
    <property type="molecule type" value="Genomic_DNA"/>
</dbReference>
<comment type="similarity">
    <text evidence="2 8">Belongs to the lactate permease family.</text>
</comment>
<keyword evidence="4 8" id="KW-1003">Cell membrane</keyword>
<keyword evidence="7 8" id="KW-0472">Membrane</keyword>
<keyword evidence="6 8" id="KW-1133">Transmembrane helix</keyword>
<evidence type="ECO:0000313" key="9">
    <source>
        <dbReference type="EMBL" id="TCO85001.1"/>
    </source>
</evidence>
<feature type="transmembrane region" description="Helical" evidence="8">
    <location>
        <begin position="244"/>
        <end position="260"/>
    </location>
</feature>
<evidence type="ECO:0000256" key="1">
    <source>
        <dbReference type="ARBA" id="ARBA00004651"/>
    </source>
</evidence>
<feature type="transmembrane region" description="Helical" evidence="8">
    <location>
        <begin position="29"/>
        <end position="50"/>
    </location>
</feature>
<feature type="transmembrane region" description="Helical" evidence="8">
    <location>
        <begin position="189"/>
        <end position="207"/>
    </location>
</feature>
<dbReference type="GO" id="GO:0005886">
    <property type="term" value="C:plasma membrane"/>
    <property type="evidence" value="ECO:0007669"/>
    <property type="project" value="UniProtKB-SubCell"/>
</dbReference>
<protein>
    <recommendedName>
        <fullName evidence="8">L-lactate permease</fullName>
    </recommendedName>
</protein>
<dbReference type="Pfam" id="PF02652">
    <property type="entry name" value="Lactate_perm"/>
    <property type="match status" value="1"/>
</dbReference>
<reference evidence="9 10" key="1">
    <citation type="submission" date="2019-03" db="EMBL/GenBank/DDBJ databases">
        <title>Genomic Encyclopedia of Type Strains, Phase IV (KMG-IV): sequencing the most valuable type-strain genomes for metagenomic binning, comparative biology and taxonomic classification.</title>
        <authorList>
            <person name="Goeker M."/>
        </authorList>
    </citation>
    <scope>NUCLEOTIDE SEQUENCE [LARGE SCALE GENOMIC DNA]</scope>
    <source>
        <strain evidence="9 10">DSM 28559</strain>
    </source>
</reference>
<accession>A0A4R2LCU0</accession>
<feature type="transmembrane region" description="Helical" evidence="8">
    <location>
        <begin position="501"/>
        <end position="518"/>
    </location>
</feature>